<comment type="caution">
    <text evidence="1">The sequence shown here is derived from an EMBL/GenBank/DDBJ whole genome shotgun (WGS) entry which is preliminary data.</text>
</comment>
<reference evidence="2" key="1">
    <citation type="journal article" date="2023" name="Front. Plant Sci.">
        <title>Chromosomal-level genome assembly of Melastoma candidum provides insights into trichome evolution.</title>
        <authorList>
            <person name="Zhong Y."/>
            <person name="Wu W."/>
            <person name="Sun C."/>
            <person name="Zou P."/>
            <person name="Liu Y."/>
            <person name="Dai S."/>
            <person name="Zhou R."/>
        </authorList>
    </citation>
    <scope>NUCLEOTIDE SEQUENCE [LARGE SCALE GENOMIC DNA]</scope>
</reference>
<sequence length="1023" mass="112748">MERRSWPWKRKSSDKAAAAEKASAEKAAPTLDVAGGAADLEAMPKDQDAYKKPNYVQISVESYKHLTGLEEQVKIYEEQVEKLEEYVKELDEQLSAANSEVTAKENVAKQHAKVAEDAVSGWEKAEAEAIALQSHLESVKLSRLAAEDRAAHLDGALKECMRQIRNLKEDHEKELREVIGSKTRQWEIIKRELEAKMIGLDQELLRSAAENTALSRSLQERSNMLIKLNDEKLKAESRIEILKGDIESCEKEITSLKYEAHLISKELEIRNEEKNMSVKSAEAANKQHMEGVKKIAKLEAECQRLRGLVRKRLPGPAALAQMKLEVDSLGGNYGESRPKRTAGKPLSNPTPIPGLPPDGLLTQRLLAMEEETKMLKEALATRNIELLASRNLCAKVTSMLQVLEAQIQGGNQDRSSPASFLQIPIDSSPSHNVNGPPSLSSMSEEGNDDVNNCSESWATASIADISQLKTVMNPKEEKAGNPNSLELMDDFLEMEKLASFSMGTNGVSDSIVEKGQSDEGKEQLPLTILQERISNAFKSLSGDNDVKNVLEEIKRAVQDAFNSLQGISPMRDGSSDSAAGSEKHHTVGETIQKMTVELAEAVTHIRDFILLLHKEALTNHDLSPQTETLGHAIEGFLVIAQKVFDGDETLIDFVQNLSCILTMTSQLKFKVHFYRGTESETSSPDCIDKVALAEKKIAQLESSNGTYQNACANISDTASNPEVPDYTNPASGYGYHGSSCKVSSEDYENMKSEKESIALDLARCYEDMETMKSQLRDTDASLAEVKSQLAAAQQSNALAETQLKCMVGSYRLLEARAEKLAAEINLLQTKTKSLEKELQEEKRRHQDALVRSKDLEEQLDRVTSGSNGVGVDHRTQQERQFIAASERLAECQETIFLLGKQLQSLRPQPELSTILDTDKDPKKEADDDDESRTSYSNVQDADQAETDGVSPPNLHRMSYGSGTALYNSPSSPSDSEDNLRSTPVESQQSKSRSSLSGSSSSSSPTPERQSRGLSRFLAKGKSG</sequence>
<dbReference type="EMBL" id="CM042883">
    <property type="protein sequence ID" value="KAI4374933.1"/>
    <property type="molecule type" value="Genomic_DNA"/>
</dbReference>
<dbReference type="Proteomes" id="UP001057402">
    <property type="component" value="Chromosome 4"/>
</dbReference>
<proteinExistence type="predicted"/>
<protein>
    <submittedName>
        <fullName evidence="1">Uncharacterized protein</fullName>
    </submittedName>
</protein>
<evidence type="ECO:0000313" key="2">
    <source>
        <dbReference type="Proteomes" id="UP001057402"/>
    </source>
</evidence>
<accession>A0ACB9R8U6</accession>
<gene>
    <name evidence="1" type="ORF">MLD38_012868</name>
</gene>
<organism evidence="1 2">
    <name type="scientific">Melastoma candidum</name>
    <dbReference type="NCBI Taxonomy" id="119954"/>
    <lineage>
        <taxon>Eukaryota</taxon>
        <taxon>Viridiplantae</taxon>
        <taxon>Streptophyta</taxon>
        <taxon>Embryophyta</taxon>
        <taxon>Tracheophyta</taxon>
        <taxon>Spermatophyta</taxon>
        <taxon>Magnoliopsida</taxon>
        <taxon>eudicotyledons</taxon>
        <taxon>Gunneridae</taxon>
        <taxon>Pentapetalae</taxon>
        <taxon>rosids</taxon>
        <taxon>malvids</taxon>
        <taxon>Myrtales</taxon>
        <taxon>Melastomataceae</taxon>
        <taxon>Melastomatoideae</taxon>
        <taxon>Melastomateae</taxon>
        <taxon>Melastoma</taxon>
    </lineage>
</organism>
<evidence type="ECO:0000313" key="1">
    <source>
        <dbReference type="EMBL" id="KAI4374933.1"/>
    </source>
</evidence>
<name>A0ACB9R8U6_9MYRT</name>
<keyword evidence="2" id="KW-1185">Reference proteome</keyword>